<feature type="compositionally biased region" description="Low complexity" evidence="1">
    <location>
        <begin position="620"/>
        <end position="632"/>
    </location>
</feature>
<dbReference type="Pfam" id="PF23392">
    <property type="entry name" value="DUF7101"/>
    <property type="match status" value="1"/>
</dbReference>
<protein>
    <submittedName>
        <fullName evidence="5">Uncharacterized protein</fullName>
    </submittedName>
</protein>
<evidence type="ECO:0000256" key="1">
    <source>
        <dbReference type="SAM" id="MobiDB-lite"/>
    </source>
</evidence>
<comment type="caution">
    <text evidence="5">The sequence shown here is derived from an EMBL/GenBank/DDBJ whole genome shotgun (WGS) entry which is preliminary data.</text>
</comment>
<feature type="compositionally biased region" description="Polar residues" evidence="1">
    <location>
        <begin position="489"/>
        <end position="503"/>
    </location>
</feature>
<dbReference type="InterPro" id="IPR055525">
    <property type="entry name" value="DUF7099"/>
</dbReference>
<feature type="region of interest" description="Disordered" evidence="1">
    <location>
        <begin position="489"/>
        <end position="632"/>
    </location>
</feature>
<feature type="domain" description="DUF7100" evidence="3">
    <location>
        <begin position="8"/>
        <end position="338"/>
    </location>
</feature>
<accession>A0A8H4WA39</accession>
<organism evidence="5 6">
    <name type="scientific">Cudoniella acicularis</name>
    <dbReference type="NCBI Taxonomy" id="354080"/>
    <lineage>
        <taxon>Eukaryota</taxon>
        <taxon>Fungi</taxon>
        <taxon>Dikarya</taxon>
        <taxon>Ascomycota</taxon>
        <taxon>Pezizomycotina</taxon>
        <taxon>Leotiomycetes</taxon>
        <taxon>Helotiales</taxon>
        <taxon>Tricladiaceae</taxon>
        <taxon>Cudoniella</taxon>
    </lineage>
</organism>
<dbReference type="EMBL" id="JAAMPI010000064">
    <property type="protein sequence ID" value="KAF4636464.1"/>
    <property type="molecule type" value="Genomic_DNA"/>
</dbReference>
<name>A0A8H4WA39_9HELO</name>
<dbReference type="Pfam" id="PF23391">
    <property type="entry name" value="DUF7100"/>
    <property type="match status" value="1"/>
</dbReference>
<dbReference type="OrthoDB" id="5321461at2759"/>
<gene>
    <name evidence="5" type="ORF">G7Y89_g1616</name>
</gene>
<dbReference type="SUPFAM" id="SSF50978">
    <property type="entry name" value="WD40 repeat-like"/>
    <property type="match status" value="1"/>
</dbReference>
<dbReference type="InterPro" id="IPR036322">
    <property type="entry name" value="WD40_repeat_dom_sf"/>
</dbReference>
<reference evidence="5 6" key="1">
    <citation type="submission" date="2020-03" db="EMBL/GenBank/DDBJ databases">
        <title>Draft Genome Sequence of Cudoniella acicularis.</title>
        <authorList>
            <person name="Buettner E."/>
            <person name="Kellner H."/>
        </authorList>
    </citation>
    <scope>NUCLEOTIDE SEQUENCE [LARGE SCALE GENOMIC DNA]</scope>
    <source>
        <strain evidence="5 6">DSM 108380</strain>
    </source>
</reference>
<evidence type="ECO:0000259" key="3">
    <source>
        <dbReference type="Pfam" id="PF23391"/>
    </source>
</evidence>
<dbReference type="Proteomes" id="UP000566819">
    <property type="component" value="Unassembled WGS sequence"/>
</dbReference>
<evidence type="ECO:0000259" key="4">
    <source>
        <dbReference type="Pfam" id="PF23392"/>
    </source>
</evidence>
<evidence type="ECO:0000313" key="6">
    <source>
        <dbReference type="Proteomes" id="UP000566819"/>
    </source>
</evidence>
<evidence type="ECO:0000313" key="5">
    <source>
        <dbReference type="EMBL" id="KAF4636464.1"/>
    </source>
</evidence>
<keyword evidence="6" id="KW-1185">Reference proteome</keyword>
<feature type="domain" description="DUF7101" evidence="4">
    <location>
        <begin position="350"/>
        <end position="445"/>
    </location>
</feature>
<dbReference type="InterPro" id="IPR055526">
    <property type="entry name" value="DUF7100"/>
</dbReference>
<dbReference type="InterPro" id="IPR015943">
    <property type="entry name" value="WD40/YVTN_repeat-like_dom_sf"/>
</dbReference>
<sequence length="1056" mass="117274">MAAPASASSSLFMRLTNVWRHLVLRSDIDTIVLELLGAFSLEKIYSEGHKETYQHLTISLLAQLNSIFNIQRLSLPSENLQIGWYLGYLVSWEVTLRTVEFVLQTVVEARESLWEVEALRDKYLAEFLLSALRVLTLHPKAPTNQRAKDRRDRFARVHRSLERVFDSYPGQKSFLLLVCREVTDSLRTDPDSLALPPGLKYGLPNLASELYPLADSLSSQNISTIVTHNGFSNDWLPQFLALRDISLFVVGASVQYVANRDSREVRLQASSARARNAVLQALDGLRLPNHLSRVDLISTFSELYRIILPETPSLRRPSSEANMDESELDALDALCLKLGDRQVIQRMSDRDMMKGMSDITKKIALLNDPNGQFGASRPRLYSMNCENCHLVGDAQLRNSGHLKYPADTTENAEALLPANSKCFVCGKAVTMMREISIVRQIWEQLKPLEPNADTINVERHLPNQFQQAPPKLETGVLFSPSYGNILATGHSSFDAHSTPPRQTSPERSRSNPNTHLSPVSPGFRQIPDASRAESSSDCGTSKDGPAYGTLPQLEPIRSPPYSPDVISSPSSSRKRLESMSSGMSFEPIPPIRSRTIPLVAPPEKSKNKWRSRFGSKRESVSASGDSSSLSSTMLESQRLEEISLKTLINQPKKTVRGKSAKNVNVYLSKNSAYALFWNQFSIYVWDIGTSPPTMGRAVATESTCVLAVVSKVFLAYIIGTRDQKLTLRIVNLIQPAVPVVEYRMSSSLWCRSISICPKENYVVVGFDNSIVRFFSTSNSGEPPREDHLHIRYHPECKDCQPVETLSFSNDGLVLLASTRSAKSGTIQVYLWRYPFLSFEEVTTCRYQVPLHESEDGGITSTIFRAGDSLEENLICITSWTQSGVPILVQPKDGHKSEIRTEISNRQSKLGNRIQTAAFSSSGKDLAIVNDKGDLYKISNLNSNPMNIKKIATSGELTARSESLAMAFVTLPDEEAIVLAWADTSKGAGFIKKIPTSSYQGDQSMQPITQTIPESPKYELAVNNIDPPPPPVELVSPDTPSMLKSIEGLGLPKDSFL</sequence>
<feature type="domain" description="DUF7099" evidence="2">
    <location>
        <begin position="628"/>
        <end position="994"/>
    </location>
</feature>
<dbReference type="Pfam" id="PF23388">
    <property type="entry name" value="DUF7099"/>
    <property type="match status" value="1"/>
</dbReference>
<dbReference type="AlphaFoldDB" id="A0A8H4WA39"/>
<dbReference type="InterPro" id="IPR055527">
    <property type="entry name" value="DUF7101"/>
</dbReference>
<proteinExistence type="predicted"/>
<evidence type="ECO:0000259" key="2">
    <source>
        <dbReference type="Pfam" id="PF23388"/>
    </source>
</evidence>
<dbReference type="Gene3D" id="2.130.10.10">
    <property type="entry name" value="YVTN repeat-like/Quinoprotein amine dehydrogenase"/>
    <property type="match status" value="1"/>
</dbReference>